<reference evidence="2 3" key="1">
    <citation type="journal article" date="2014" name="Nature">
        <title>An environmental bacterial taxon with a large and distinct metabolic repertoire.</title>
        <authorList>
            <person name="Wilson M.C."/>
            <person name="Mori T."/>
            <person name="Ruckert C."/>
            <person name="Uria A.R."/>
            <person name="Helf M.J."/>
            <person name="Takada K."/>
            <person name="Gernert C."/>
            <person name="Steffens U.A."/>
            <person name="Heycke N."/>
            <person name="Schmitt S."/>
            <person name="Rinke C."/>
            <person name="Helfrich E.J."/>
            <person name="Brachmann A.O."/>
            <person name="Gurgui C."/>
            <person name="Wakimoto T."/>
            <person name="Kracht M."/>
            <person name="Crusemann M."/>
            <person name="Hentschel U."/>
            <person name="Abe I."/>
            <person name="Matsunaga S."/>
            <person name="Kalinowski J."/>
            <person name="Takeyama H."/>
            <person name="Piel J."/>
        </authorList>
    </citation>
    <scope>NUCLEOTIDE SEQUENCE [LARGE SCALE GENOMIC DNA]</scope>
    <source>
        <strain evidence="3">TSY2</strain>
    </source>
</reference>
<gene>
    <name evidence="2" type="ORF">ETSY2_13355</name>
</gene>
<dbReference type="Proteomes" id="UP000019140">
    <property type="component" value="Unassembled WGS sequence"/>
</dbReference>
<protein>
    <submittedName>
        <fullName evidence="2">Uncharacterized protein</fullName>
    </submittedName>
</protein>
<organism evidence="2 3">
    <name type="scientific">Candidatus Entotheonella gemina</name>
    <dbReference type="NCBI Taxonomy" id="1429439"/>
    <lineage>
        <taxon>Bacteria</taxon>
        <taxon>Pseudomonadati</taxon>
        <taxon>Nitrospinota/Tectimicrobiota group</taxon>
        <taxon>Candidatus Tectimicrobiota</taxon>
        <taxon>Candidatus Entotheonellia</taxon>
        <taxon>Candidatus Entotheonellales</taxon>
        <taxon>Candidatus Entotheonellaceae</taxon>
        <taxon>Candidatus Entotheonella</taxon>
    </lineage>
</organism>
<evidence type="ECO:0000313" key="2">
    <source>
        <dbReference type="EMBL" id="ETX07062.1"/>
    </source>
</evidence>
<feature type="region of interest" description="Disordered" evidence="1">
    <location>
        <begin position="1"/>
        <end position="66"/>
    </location>
</feature>
<name>W4MBN5_9BACT</name>
<dbReference type="HOGENOM" id="CLU_965367_0_0_7"/>
<accession>W4MBN5</accession>
<evidence type="ECO:0000313" key="3">
    <source>
        <dbReference type="Proteomes" id="UP000019140"/>
    </source>
</evidence>
<dbReference type="AlphaFoldDB" id="W4MBN5"/>
<comment type="caution">
    <text evidence="2">The sequence shown here is derived from an EMBL/GenBank/DDBJ whole genome shotgun (WGS) entry which is preliminary data.</text>
</comment>
<evidence type="ECO:0000256" key="1">
    <source>
        <dbReference type="SAM" id="MobiDB-lite"/>
    </source>
</evidence>
<dbReference type="EMBL" id="AZHX01000537">
    <property type="protein sequence ID" value="ETX07062.1"/>
    <property type="molecule type" value="Genomic_DNA"/>
</dbReference>
<keyword evidence="3" id="KW-1185">Reference proteome</keyword>
<sequence length="288" mass="31863">MPEDPLARAKRLLGDTAGPGDAPLPPVPRPQASESVQDRARRLLDEADRRAASPAPTGPGPHAARRGSQWGQLAWYWAARCYRRVEPGLTFLWNTCAYPLSHWVWPALQWGVRSYIAFFLWASWRPDPKTGEYRFSKASGSAAAVATILAAGLLWFGLGPFVKLGTSTGYEAAMSLTERQESLYVLGAATIEEGKQYAVQACKSLPCTGENTIHLHIEQDLYYGIWYPEELYDAVPSETSWGKVTYTGWRVKILGWYPEIKAIELTPLGELPADHPARGHRPLDAAGN</sequence>
<proteinExistence type="predicted"/>
<feature type="compositionally biased region" description="Basic and acidic residues" evidence="1">
    <location>
        <begin position="36"/>
        <end position="51"/>
    </location>
</feature>